<feature type="non-terminal residue" evidence="2">
    <location>
        <position position="75"/>
    </location>
</feature>
<organism evidence="2">
    <name type="scientific">uncultured Lysobacter sp</name>
    <dbReference type="NCBI Taxonomy" id="271060"/>
    <lineage>
        <taxon>Bacteria</taxon>
        <taxon>Pseudomonadati</taxon>
        <taxon>Pseudomonadota</taxon>
        <taxon>Gammaproteobacteria</taxon>
        <taxon>Lysobacterales</taxon>
        <taxon>Lysobacteraceae</taxon>
        <taxon>Lysobacter</taxon>
        <taxon>environmental samples</taxon>
    </lineage>
</organism>
<dbReference type="AlphaFoldDB" id="A0A6J4M5G3"/>
<feature type="compositionally biased region" description="Polar residues" evidence="1">
    <location>
        <begin position="54"/>
        <end position="67"/>
    </location>
</feature>
<feature type="region of interest" description="Disordered" evidence="1">
    <location>
        <begin position="54"/>
        <end position="75"/>
    </location>
</feature>
<name>A0A6J4M5G3_9GAMM</name>
<dbReference type="GO" id="GO:0004604">
    <property type="term" value="F:phosphoadenylyl-sulfate reductase (thioredoxin) activity"/>
    <property type="evidence" value="ECO:0007669"/>
    <property type="project" value="UniProtKB-EC"/>
</dbReference>
<accession>A0A6J4M5G3</accession>
<dbReference type="EMBL" id="CADCUA010000647">
    <property type="protein sequence ID" value="CAA9350333.1"/>
    <property type="molecule type" value="Genomic_DNA"/>
</dbReference>
<dbReference type="EC" id="1.8.4.8" evidence="2"/>
<proteinExistence type="predicted"/>
<sequence>CIRLPTGPTATCGSTCSSTTCRTTRCGMTAMSRSAMCTRHDGWKRAWMWRKRVSSGSSENAACTNSGAMRPSRRP</sequence>
<evidence type="ECO:0000313" key="2">
    <source>
        <dbReference type="EMBL" id="CAA9350333.1"/>
    </source>
</evidence>
<reference evidence="2" key="1">
    <citation type="submission" date="2020-02" db="EMBL/GenBank/DDBJ databases">
        <authorList>
            <person name="Meier V. D."/>
        </authorList>
    </citation>
    <scope>NUCLEOTIDE SEQUENCE</scope>
    <source>
        <strain evidence="2">AVDCRST_MAG71</strain>
    </source>
</reference>
<evidence type="ECO:0000256" key="1">
    <source>
        <dbReference type="SAM" id="MobiDB-lite"/>
    </source>
</evidence>
<feature type="non-terminal residue" evidence="2">
    <location>
        <position position="1"/>
    </location>
</feature>
<gene>
    <name evidence="2" type="ORF">AVDCRST_MAG71-2754</name>
</gene>
<keyword evidence="2" id="KW-0560">Oxidoreductase</keyword>
<protein>
    <submittedName>
        <fullName evidence="2">Phosphoadenylyl-sulfate reductase [thioredoxin]</fullName>
        <ecNumber evidence="2">1.8.4.8</ecNumber>
    </submittedName>
</protein>